<dbReference type="AlphaFoldDB" id="A0A645JHN5"/>
<name>A0A645JHN5_9ZZZZ</name>
<gene>
    <name evidence="1" type="ORF">SDC9_210699</name>
</gene>
<dbReference type="EMBL" id="VSSQ01141661">
    <property type="protein sequence ID" value="MPN62946.1"/>
    <property type="molecule type" value="Genomic_DNA"/>
</dbReference>
<reference evidence="1" key="1">
    <citation type="submission" date="2019-08" db="EMBL/GenBank/DDBJ databases">
        <authorList>
            <person name="Kucharzyk K."/>
            <person name="Murdoch R.W."/>
            <person name="Higgins S."/>
            <person name="Loffler F."/>
        </authorList>
    </citation>
    <scope>NUCLEOTIDE SEQUENCE</scope>
</reference>
<proteinExistence type="predicted"/>
<organism evidence="1">
    <name type="scientific">bioreactor metagenome</name>
    <dbReference type="NCBI Taxonomy" id="1076179"/>
    <lineage>
        <taxon>unclassified sequences</taxon>
        <taxon>metagenomes</taxon>
        <taxon>ecological metagenomes</taxon>
    </lineage>
</organism>
<comment type="caution">
    <text evidence="1">The sequence shown here is derived from an EMBL/GenBank/DDBJ whole genome shotgun (WGS) entry which is preliminary data.</text>
</comment>
<accession>A0A645JHN5</accession>
<sequence>MFGEVIAQAVDLAVITAIERGQGGKSGDGHDGLPDKR</sequence>
<evidence type="ECO:0000313" key="1">
    <source>
        <dbReference type="EMBL" id="MPN62946.1"/>
    </source>
</evidence>
<protein>
    <submittedName>
        <fullName evidence="1">Uncharacterized protein</fullName>
    </submittedName>
</protein>